<keyword evidence="3" id="KW-0274">FAD</keyword>
<name>A0A8T7LU31_9CHLR</name>
<evidence type="ECO:0000313" key="7">
    <source>
        <dbReference type="EMBL" id="NWJ44383.1"/>
    </source>
</evidence>
<dbReference type="Gene3D" id="3.30.465.10">
    <property type="match status" value="1"/>
</dbReference>
<gene>
    <name evidence="7" type="ORF">HXX08_00745</name>
    <name evidence="8" type="ORF">OZ401_002068</name>
</gene>
<dbReference type="GO" id="GO:0016491">
    <property type="term" value="F:oxidoreductase activity"/>
    <property type="evidence" value="ECO:0007669"/>
    <property type="project" value="UniProtKB-KW"/>
</dbReference>
<evidence type="ECO:0000256" key="4">
    <source>
        <dbReference type="ARBA" id="ARBA00023002"/>
    </source>
</evidence>
<dbReference type="GO" id="GO:0071949">
    <property type="term" value="F:FAD binding"/>
    <property type="evidence" value="ECO:0007669"/>
    <property type="project" value="InterPro"/>
</dbReference>
<evidence type="ECO:0000256" key="3">
    <source>
        <dbReference type="ARBA" id="ARBA00022827"/>
    </source>
</evidence>
<feature type="region of interest" description="Disordered" evidence="5">
    <location>
        <begin position="1"/>
        <end position="23"/>
    </location>
</feature>
<evidence type="ECO:0000256" key="2">
    <source>
        <dbReference type="ARBA" id="ARBA00022630"/>
    </source>
</evidence>
<evidence type="ECO:0000259" key="6">
    <source>
        <dbReference type="PROSITE" id="PS51387"/>
    </source>
</evidence>
<reference evidence="8" key="2">
    <citation type="journal article" date="2024" name="Nature">
        <title>Anoxygenic phototroph of the Chloroflexota uses a type I reaction centre.</title>
        <authorList>
            <person name="Tsuji J.M."/>
            <person name="Shaw N.A."/>
            <person name="Nagashima S."/>
            <person name="Venkiteswaran J.J."/>
            <person name="Schiff S.L."/>
            <person name="Watanabe T."/>
            <person name="Fukui M."/>
            <person name="Hanada S."/>
            <person name="Tank M."/>
            <person name="Neufeld J.D."/>
        </authorList>
    </citation>
    <scope>NUCLEOTIDE SEQUENCE</scope>
    <source>
        <strain evidence="8">L227-S17</strain>
    </source>
</reference>
<dbReference type="InterPro" id="IPR004113">
    <property type="entry name" value="FAD-bd_oxidored_4_C"/>
</dbReference>
<dbReference type="Pfam" id="PF02913">
    <property type="entry name" value="FAD-oxidase_C"/>
    <property type="match status" value="1"/>
</dbReference>
<evidence type="ECO:0000313" key="10">
    <source>
        <dbReference type="Proteomes" id="UP001431572"/>
    </source>
</evidence>
<evidence type="ECO:0000256" key="1">
    <source>
        <dbReference type="ARBA" id="ARBA00001974"/>
    </source>
</evidence>
<dbReference type="Proteomes" id="UP000521676">
    <property type="component" value="Unassembled WGS sequence"/>
</dbReference>
<dbReference type="EMBL" id="JACATZ010000001">
    <property type="protein sequence ID" value="NWJ44383.1"/>
    <property type="molecule type" value="Genomic_DNA"/>
</dbReference>
<evidence type="ECO:0000313" key="8">
    <source>
        <dbReference type="EMBL" id="WJW66276.1"/>
    </source>
</evidence>
<sequence length="448" mass="48482">MKATGNKKKTRPTEIKNSPEAHKEKLEELAVDGQIPKAVAYPTTNEEACNLLREADSTGKKVSIRGGGTKQRIGNSIEGLDLVISTHKLNQILEYEPADLTLCVQAGANLAQVQSELAKHGQFLPIASPLSANATVGGAIASNSSGPTRLQYGAARDWLIGVRFALADGTLAKGGGRVVKNVAGFDMMKLMIGSMGTLAMLLELNLKLLPLPKARATALIPFSAEHEACEAALRIIDKGIFPTAETVLDSKGAEALGLDARTILLIEVRNTTQAVERQMREIQQLVWQLSGAKVERINDEDSQSKLWSPVTDFAYRAAVNAPNTFVIKIGVVPTQVAMLIRQAHQSAKMNNIQVECMAHAGHGIMYVVGNYPEKEEESALKAIKEIIAKAESNSGSAIIEQAPPALKAQFKDIWGNALSRTELRLMREIKKKLDPNRTLNPGRFVNSI</sequence>
<comment type="cofactor">
    <cofactor evidence="1">
        <name>FAD</name>
        <dbReference type="ChEBI" id="CHEBI:57692"/>
    </cofactor>
</comment>
<dbReference type="SUPFAM" id="SSF55103">
    <property type="entry name" value="FAD-linked oxidases, C-terminal domain"/>
    <property type="match status" value="1"/>
</dbReference>
<keyword evidence="10" id="KW-1185">Reference proteome</keyword>
<feature type="domain" description="FAD-binding PCMH-type" evidence="6">
    <location>
        <begin position="31"/>
        <end position="211"/>
    </location>
</feature>
<proteinExistence type="predicted"/>
<dbReference type="InterPro" id="IPR016171">
    <property type="entry name" value="Vanillyl_alc_oxidase_C-sub2"/>
</dbReference>
<accession>A0A8T7LU31</accession>
<dbReference type="Pfam" id="PF01565">
    <property type="entry name" value="FAD_binding_4"/>
    <property type="match status" value="1"/>
</dbReference>
<evidence type="ECO:0000256" key="5">
    <source>
        <dbReference type="SAM" id="MobiDB-lite"/>
    </source>
</evidence>
<dbReference type="RefSeq" id="WP_341468160.1">
    <property type="nucleotide sequence ID" value="NZ_CP128399.1"/>
</dbReference>
<dbReference type="InterPro" id="IPR016164">
    <property type="entry name" value="FAD-linked_Oxase-like_C"/>
</dbReference>
<dbReference type="InterPro" id="IPR006094">
    <property type="entry name" value="Oxid_FAD_bind_N"/>
</dbReference>
<feature type="compositionally biased region" description="Basic residues" evidence="5">
    <location>
        <begin position="1"/>
        <end position="10"/>
    </location>
</feature>
<dbReference type="EMBL" id="CP128399">
    <property type="protein sequence ID" value="WJW66276.1"/>
    <property type="molecule type" value="Genomic_DNA"/>
</dbReference>
<evidence type="ECO:0000313" key="9">
    <source>
        <dbReference type="Proteomes" id="UP000521676"/>
    </source>
</evidence>
<dbReference type="InterPro" id="IPR016169">
    <property type="entry name" value="FAD-bd_PCMH_sub2"/>
</dbReference>
<dbReference type="InterPro" id="IPR016166">
    <property type="entry name" value="FAD-bd_PCMH"/>
</dbReference>
<feature type="compositionally biased region" description="Basic and acidic residues" evidence="5">
    <location>
        <begin position="11"/>
        <end position="23"/>
    </location>
</feature>
<dbReference type="PANTHER" id="PTHR11748">
    <property type="entry name" value="D-LACTATE DEHYDROGENASE"/>
    <property type="match status" value="1"/>
</dbReference>
<dbReference type="Proteomes" id="UP001431572">
    <property type="component" value="Chromosome 1"/>
</dbReference>
<keyword evidence="4" id="KW-0560">Oxidoreductase</keyword>
<dbReference type="InterPro" id="IPR036318">
    <property type="entry name" value="FAD-bd_PCMH-like_sf"/>
</dbReference>
<dbReference type="Gene3D" id="1.10.45.10">
    <property type="entry name" value="Vanillyl-alcohol Oxidase, Chain A, domain 4"/>
    <property type="match status" value="1"/>
</dbReference>
<dbReference type="PROSITE" id="PS51387">
    <property type="entry name" value="FAD_PCMH"/>
    <property type="match status" value="1"/>
</dbReference>
<reference evidence="7 9" key="1">
    <citation type="submission" date="2020-06" db="EMBL/GenBank/DDBJ databases">
        <title>Anoxygenic phototrophic Chloroflexota member uses a Type I reaction center.</title>
        <authorList>
            <person name="Tsuji J.M."/>
            <person name="Shaw N.A."/>
            <person name="Nagashima S."/>
            <person name="Venkiteswaran J."/>
            <person name="Schiff S.L."/>
            <person name="Hanada S."/>
            <person name="Tank M."/>
            <person name="Neufeld J.D."/>
        </authorList>
    </citation>
    <scope>NUCLEOTIDE SEQUENCE [LARGE SCALE GENOMIC DNA]</scope>
    <source>
        <strain evidence="7">L227-S17</strain>
    </source>
</reference>
<keyword evidence="2" id="KW-0285">Flavoprotein</keyword>
<dbReference type="SUPFAM" id="SSF56176">
    <property type="entry name" value="FAD-binding/transporter-associated domain-like"/>
    <property type="match status" value="1"/>
</dbReference>
<protein>
    <submittedName>
        <fullName evidence="7">FAD-binding oxidoreductase</fullName>
    </submittedName>
</protein>
<organism evidence="7 9">
    <name type="scientific">Candidatus Chlorohelix allophototropha</name>
    <dbReference type="NCBI Taxonomy" id="3003348"/>
    <lineage>
        <taxon>Bacteria</taxon>
        <taxon>Bacillati</taxon>
        <taxon>Chloroflexota</taxon>
        <taxon>Chloroflexia</taxon>
        <taxon>Candidatus Chloroheliales</taxon>
        <taxon>Candidatus Chloroheliaceae</taxon>
        <taxon>Candidatus Chlorohelix</taxon>
    </lineage>
</organism>
<dbReference type="PANTHER" id="PTHR11748:SF103">
    <property type="entry name" value="GLYCOLATE OXIDASE SUBUNIT GLCE"/>
    <property type="match status" value="1"/>
</dbReference>
<dbReference type="AlphaFoldDB" id="A0A8T7LU31"/>